<dbReference type="Proteomes" id="UP000567179">
    <property type="component" value="Unassembled WGS sequence"/>
</dbReference>
<evidence type="ECO:0000313" key="3">
    <source>
        <dbReference type="EMBL" id="KAF5330553.1"/>
    </source>
</evidence>
<dbReference type="EMBL" id="JAACJJ010000001">
    <property type="protein sequence ID" value="KAF5330550.1"/>
    <property type="molecule type" value="Genomic_DNA"/>
</dbReference>
<reference evidence="1 5" key="1">
    <citation type="journal article" date="2020" name="ISME J.">
        <title>Uncovering the hidden diversity of litter-decomposition mechanisms in mushroom-forming fungi.</title>
        <authorList>
            <person name="Floudas D."/>
            <person name="Bentzer J."/>
            <person name="Ahren D."/>
            <person name="Johansson T."/>
            <person name="Persson P."/>
            <person name="Tunlid A."/>
        </authorList>
    </citation>
    <scope>NUCLEOTIDE SEQUENCE [LARGE SCALE GENOMIC DNA]</scope>
    <source>
        <strain evidence="1 5">CBS 101986</strain>
    </source>
</reference>
<dbReference type="AlphaFoldDB" id="A0A8H5FB64"/>
<dbReference type="EMBL" id="JAACJJ010000001">
    <property type="protein sequence ID" value="KAF5330553.1"/>
    <property type="molecule type" value="Genomic_DNA"/>
</dbReference>
<accession>A0A8H5FB64</accession>
<name>A0A8H5FB64_9AGAR</name>
<keyword evidence="5" id="KW-1185">Reference proteome</keyword>
<dbReference type="EMBL" id="JAACJJ010000001">
    <property type="protein sequence ID" value="KAF5330555.1"/>
    <property type="molecule type" value="Genomic_DNA"/>
</dbReference>
<dbReference type="EMBL" id="JAACJJ010000001">
    <property type="protein sequence ID" value="KAF5330552.1"/>
    <property type="molecule type" value="Genomic_DNA"/>
</dbReference>
<gene>
    <name evidence="1" type="ORF">D9619_005311</name>
    <name evidence="3" type="ORF">D9619_005312</name>
    <name evidence="2" type="ORF">D9619_005313</name>
    <name evidence="4" type="ORF">D9619_005314</name>
</gene>
<comment type="caution">
    <text evidence="1">The sequence shown here is derived from an EMBL/GenBank/DDBJ whole genome shotgun (WGS) entry which is preliminary data.</text>
</comment>
<evidence type="ECO:0000313" key="4">
    <source>
        <dbReference type="EMBL" id="KAF5330555.1"/>
    </source>
</evidence>
<evidence type="ECO:0000313" key="5">
    <source>
        <dbReference type="Proteomes" id="UP000567179"/>
    </source>
</evidence>
<organism evidence="1 5">
    <name type="scientific">Psilocybe cf. subviscida</name>
    <dbReference type="NCBI Taxonomy" id="2480587"/>
    <lineage>
        <taxon>Eukaryota</taxon>
        <taxon>Fungi</taxon>
        <taxon>Dikarya</taxon>
        <taxon>Basidiomycota</taxon>
        <taxon>Agaricomycotina</taxon>
        <taxon>Agaricomycetes</taxon>
        <taxon>Agaricomycetidae</taxon>
        <taxon>Agaricales</taxon>
        <taxon>Agaricineae</taxon>
        <taxon>Strophariaceae</taxon>
        <taxon>Psilocybe</taxon>
    </lineage>
</organism>
<proteinExistence type="predicted"/>
<evidence type="ECO:0000313" key="1">
    <source>
        <dbReference type="EMBL" id="KAF5330550.1"/>
    </source>
</evidence>
<evidence type="ECO:0000313" key="2">
    <source>
        <dbReference type="EMBL" id="KAF5330552.1"/>
    </source>
</evidence>
<protein>
    <submittedName>
        <fullName evidence="1">Uncharacterized protein</fullName>
    </submittedName>
</protein>
<dbReference type="OrthoDB" id="2879353at2759"/>
<sequence length="103" mass="10628">MPSADGFIKSTAGGRFAATFVIDEIMFNFSGSFASSVPAFSCNTATLNYPSLKSISSTRSFEGRVGPSRVTLNLANGPAINGVLDMPLSPGSTVSGSGVWTQN</sequence>